<dbReference type="PANTHER" id="PTHR43537">
    <property type="entry name" value="TRANSCRIPTIONAL REGULATOR, GNTR FAMILY"/>
    <property type="match status" value="1"/>
</dbReference>
<proteinExistence type="predicted"/>
<dbReference type="InterPro" id="IPR011711">
    <property type="entry name" value="GntR_C"/>
</dbReference>
<dbReference type="SMART" id="SM00345">
    <property type="entry name" value="HTH_GNTR"/>
    <property type="match status" value="1"/>
</dbReference>
<feature type="domain" description="HTH gntR-type" evidence="4">
    <location>
        <begin position="11"/>
        <end position="78"/>
    </location>
</feature>
<dbReference type="GO" id="GO:0003677">
    <property type="term" value="F:DNA binding"/>
    <property type="evidence" value="ECO:0007669"/>
    <property type="project" value="UniProtKB-KW"/>
</dbReference>
<dbReference type="RefSeq" id="WP_117556431.1">
    <property type="nucleotide sequence ID" value="NZ_BAABZL010000001.1"/>
</dbReference>
<dbReference type="PANTHER" id="PTHR43537:SF51">
    <property type="entry name" value="HTH-TYPE TRANSCRIPTIONAL REGULATOR LGOR-RELATED"/>
    <property type="match status" value="1"/>
</dbReference>
<dbReference type="EMBL" id="JAAITT010000003">
    <property type="protein sequence ID" value="NSJ47696.1"/>
    <property type="molecule type" value="Genomic_DNA"/>
</dbReference>
<evidence type="ECO:0000313" key="7">
    <source>
        <dbReference type="Proteomes" id="UP000669239"/>
    </source>
</evidence>
<reference evidence="6" key="2">
    <citation type="submission" date="2020-02" db="EMBL/GenBank/DDBJ databases">
        <authorList>
            <person name="Littmann E."/>
            <person name="Sorbara M."/>
        </authorList>
    </citation>
    <scope>NUCLEOTIDE SEQUENCE</scope>
    <source>
        <strain evidence="6">MSK.1.17</strain>
    </source>
</reference>
<evidence type="ECO:0000256" key="3">
    <source>
        <dbReference type="ARBA" id="ARBA00023163"/>
    </source>
</evidence>
<evidence type="ECO:0000313" key="5">
    <source>
        <dbReference type="EMBL" id="MCG4745567.1"/>
    </source>
</evidence>
<dbReference type="InterPro" id="IPR036388">
    <property type="entry name" value="WH-like_DNA-bd_sf"/>
</dbReference>
<accession>A0AAW5BP32</accession>
<evidence type="ECO:0000256" key="2">
    <source>
        <dbReference type="ARBA" id="ARBA00023125"/>
    </source>
</evidence>
<name>A0AAW5BP32_9FIRM</name>
<keyword evidence="1" id="KW-0805">Transcription regulation</keyword>
<dbReference type="Gene3D" id="1.10.10.10">
    <property type="entry name" value="Winged helix-like DNA-binding domain superfamily/Winged helix DNA-binding domain"/>
    <property type="match status" value="1"/>
</dbReference>
<dbReference type="InterPro" id="IPR036390">
    <property type="entry name" value="WH_DNA-bd_sf"/>
</dbReference>
<dbReference type="InterPro" id="IPR000524">
    <property type="entry name" value="Tscrpt_reg_HTH_GntR"/>
</dbReference>
<dbReference type="Pfam" id="PF07729">
    <property type="entry name" value="FCD"/>
    <property type="match status" value="1"/>
</dbReference>
<dbReference type="Pfam" id="PF00392">
    <property type="entry name" value="GntR"/>
    <property type="match status" value="1"/>
</dbReference>
<keyword evidence="3" id="KW-0804">Transcription</keyword>
<gene>
    <name evidence="6" type="ORF">G5B36_03145</name>
    <name evidence="5" type="ORF">L0N08_09120</name>
</gene>
<dbReference type="EMBL" id="JAKNGE010000009">
    <property type="protein sequence ID" value="MCG4745567.1"/>
    <property type="molecule type" value="Genomic_DNA"/>
</dbReference>
<comment type="caution">
    <text evidence="5">The sequence shown here is derived from an EMBL/GenBank/DDBJ whole genome shotgun (WGS) entry which is preliminary data.</text>
</comment>
<dbReference type="GO" id="GO:0003700">
    <property type="term" value="F:DNA-binding transcription factor activity"/>
    <property type="evidence" value="ECO:0007669"/>
    <property type="project" value="InterPro"/>
</dbReference>
<reference evidence="5" key="3">
    <citation type="submission" date="2022-01" db="EMBL/GenBank/DDBJ databases">
        <title>Collection of gut derived symbiotic bacterial strains cultured from healthy donors.</title>
        <authorList>
            <person name="Lin H."/>
            <person name="Kohout C."/>
            <person name="Waligurski E."/>
            <person name="Pamer E.G."/>
        </authorList>
    </citation>
    <scope>NUCLEOTIDE SEQUENCE</scope>
    <source>
        <strain evidence="5">DFI.6.55</strain>
    </source>
</reference>
<dbReference type="GeneID" id="97204449"/>
<keyword evidence="7" id="KW-1185">Reference proteome</keyword>
<dbReference type="InterPro" id="IPR008920">
    <property type="entry name" value="TF_FadR/GntR_C"/>
</dbReference>
<dbReference type="Proteomes" id="UP000669239">
    <property type="component" value="Unassembled WGS sequence"/>
</dbReference>
<evidence type="ECO:0000313" key="6">
    <source>
        <dbReference type="EMBL" id="NSJ47696.1"/>
    </source>
</evidence>
<dbReference type="SUPFAM" id="SSF46785">
    <property type="entry name" value="Winged helix' DNA-binding domain"/>
    <property type="match status" value="1"/>
</dbReference>
<protein>
    <submittedName>
        <fullName evidence="5">GntR family transcriptional regulator</fullName>
    </submittedName>
</protein>
<dbReference type="PRINTS" id="PR00035">
    <property type="entry name" value="HTHGNTR"/>
</dbReference>
<dbReference type="AlphaFoldDB" id="A0AAW5BP32"/>
<sequence>MPEVIDKVAKIDSRNDIYSFLRNQILSLVIEPGEMLSENSLSSQMSVSRALVRDALARLTEEGYIVVYPQRGTVVTMIDPERIKQSVHTHIVLEQAVIEEVCRQGLTPEQKALLEESLEKQKEVKGDSDVLELLAADRHMRYLLSTFCGKEHIWDYFRTLDCDMMRVNYLQYSTFNFKVYMSSLTRWEHTQVETRLLLDNIMRGDAEAASLICSNHFNAVLWNTDTLQGIYPQFFSR</sequence>
<evidence type="ECO:0000313" key="8">
    <source>
        <dbReference type="Proteomes" id="UP001299608"/>
    </source>
</evidence>
<dbReference type="SUPFAM" id="SSF48008">
    <property type="entry name" value="GntR ligand-binding domain-like"/>
    <property type="match status" value="1"/>
</dbReference>
<evidence type="ECO:0000256" key="1">
    <source>
        <dbReference type="ARBA" id="ARBA00023015"/>
    </source>
</evidence>
<keyword evidence="2" id="KW-0238">DNA-binding</keyword>
<evidence type="ECO:0000259" key="4">
    <source>
        <dbReference type="PROSITE" id="PS50949"/>
    </source>
</evidence>
<organism evidence="5 8">
    <name type="scientific">Enterocloster aldenensis</name>
    <dbReference type="NCBI Taxonomy" id="358742"/>
    <lineage>
        <taxon>Bacteria</taxon>
        <taxon>Bacillati</taxon>
        <taxon>Bacillota</taxon>
        <taxon>Clostridia</taxon>
        <taxon>Lachnospirales</taxon>
        <taxon>Lachnospiraceae</taxon>
        <taxon>Enterocloster</taxon>
    </lineage>
</organism>
<dbReference type="Gene3D" id="1.20.120.530">
    <property type="entry name" value="GntR ligand-binding domain-like"/>
    <property type="match status" value="1"/>
</dbReference>
<dbReference type="Proteomes" id="UP001299608">
    <property type="component" value="Unassembled WGS sequence"/>
</dbReference>
<dbReference type="SMART" id="SM00895">
    <property type="entry name" value="FCD"/>
    <property type="match status" value="1"/>
</dbReference>
<dbReference type="CDD" id="cd07377">
    <property type="entry name" value="WHTH_GntR"/>
    <property type="match status" value="1"/>
</dbReference>
<reference evidence="6 7" key="1">
    <citation type="journal article" date="2020" name="Cell Host Microbe">
        <title>Functional and Genomic Variation between Human-Derived Isolates of Lachnospiraceae Reveals Inter- and Intra-Species Diversity.</title>
        <authorList>
            <person name="Sorbara M.T."/>
            <person name="Littmann E.R."/>
            <person name="Fontana E."/>
            <person name="Moody T.U."/>
            <person name="Kohout C.E."/>
            <person name="Gjonbalaj M."/>
            <person name="Eaton V."/>
            <person name="Seok R."/>
            <person name="Leiner I.M."/>
            <person name="Pamer E.G."/>
        </authorList>
    </citation>
    <scope>NUCLEOTIDE SEQUENCE [LARGE SCALE GENOMIC DNA]</scope>
    <source>
        <strain evidence="6 7">MSK.1.17</strain>
    </source>
</reference>
<dbReference type="PROSITE" id="PS50949">
    <property type="entry name" value="HTH_GNTR"/>
    <property type="match status" value="1"/>
</dbReference>